<dbReference type="Gene3D" id="3.40.250.10">
    <property type="entry name" value="Rhodanese-like domain"/>
    <property type="match status" value="1"/>
</dbReference>
<sequence>MHQRIEAGGRPNIYCNRCERITLKGHFRLAQKKQSKILIQLVHNQKQVEIPRRNITLQDLMQGFYQDRLPKNKYLIMICDDGMISQRASKFLKRQGFNAKCLLGGIESLDGLIDLQYEKFD</sequence>
<dbReference type="Proteomes" id="UP000039865">
    <property type="component" value="Unassembled WGS sequence"/>
</dbReference>
<dbReference type="InterPro" id="IPR001763">
    <property type="entry name" value="Rhodanese-like_dom"/>
</dbReference>
<accession>A0A078B1L7</accession>
<dbReference type="CDD" id="cd00158">
    <property type="entry name" value="RHOD"/>
    <property type="match status" value="1"/>
</dbReference>
<dbReference type="PROSITE" id="PS50206">
    <property type="entry name" value="RHODANESE_3"/>
    <property type="match status" value="1"/>
</dbReference>
<protein>
    <recommendedName>
        <fullName evidence="1">Rhodanese domain-containing protein</fullName>
    </recommendedName>
</protein>
<keyword evidence="3" id="KW-1185">Reference proteome</keyword>
<evidence type="ECO:0000313" key="3">
    <source>
        <dbReference type="Proteomes" id="UP000039865"/>
    </source>
</evidence>
<name>A0A078B1L7_STYLE</name>
<proteinExistence type="predicted"/>
<organism evidence="2 3">
    <name type="scientific">Stylonychia lemnae</name>
    <name type="common">Ciliate</name>
    <dbReference type="NCBI Taxonomy" id="5949"/>
    <lineage>
        <taxon>Eukaryota</taxon>
        <taxon>Sar</taxon>
        <taxon>Alveolata</taxon>
        <taxon>Ciliophora</taxon>
        <taxon>Intramacronucleata</taxon>
        <taxon>Spirotrichea</taxon>
        <taxon>Stichotrichia</taxon>
        <taxon>Sporadotrichida</taxon>
        <taxon>Oxytrichidae</taxon>
        <taxon>Stylonychinae</taxon>
        <taxon>Stylonychia</taxon>
    </lineage>
</organism>
<dbReference type="SUPFAM" id="SSF52821">
    <property type="entry name" value="Rhodanese/Cell cycle control phosphatase"/>
    <property type="match status" value="1"/>
</dbReference>
<dbReference type="AlphaFoldDB" id="A0A078B1L7"/>
<dbReference type="InParanoid" id="A0A078B1L7"/>
<feature type="domain" description="Rhodanese" evidence="1">
    <location>
        <begin position="69"/>
        <end position="118"/>
    </location>
</feature>
<evidence type="ECO:0000313" key="2">
    <source>
        <dbReference type="EMBL" id="CDW87222.1"/>
    </source>
</evidence>
<reference evidence="2 3" key="1">
    <citation type="submission" date="2014-06" db="EMBL/GenBank/DDBJ databases">
        <authorList>
            <person name="Swart Estienne"/>
        </authorList>
    </citation>
    <scope>NUCLEOTIDE SEQUENCE [LARGE SCALE GENOMIC DNA]</scope>
    <source>
        <strain evidence="2 3">130c</strain>
    </source>
</reference>
<evidence type="ECO:0000259" key="1">
    <source>
        <dbReference type="PROSITE" id="PS50206"/>
    </source>
</evidence>
<dbReference type="EMBL" id="CCKQ01015411">
    <property type="protein sequence ID" value="CDW87222.1"/>
    <property type="molecule type" value="Genomic_DNA"/>
</dbReference>
<dbReference type="InterPro" id="IPR036873">
    <property type="entry name" value="Rhodanese-like_dom_sf"/>
</dbReference>
<dbReference type="OrthoDB" id="566238at2759"/>
<gene>
    <name evidence="2" type="primary">Contig12760.g13609</name>
    <name evidence="2" type="ORF">STYLEM_16325</name>
</gene>